<evidence type="ECO:0000313" key="3">
    <source>
        <dbReference type="Proteomes" id="UP000824151"/>
    </source>
</evidence>
<reference evidence="2" key="2">
    <citation type="submission" date="2021-04" db="EMBL/GenBank/DDBJ databases">
        <authorList>
            <person name="Gilroy R."/>
        </authorList>
    </citation>
    <scope>NUCLEOTIDE SEQUENCE</scope>
    <source>
        <strain evidence="2">ChiHejej3B27-3195</strain>
    </source>
</reference>
<gene>
    <name evidence="2" type="ORF">H9871_12415</name>
</gene>
<organism evidence="2 3">
    <name type="scientific">Candidatus Nesterenkonia stercoripullorum</name>
    <dbReference type="NCBI Taxonomy" id="2838701"/>
    <lineage>
        <taxon>Bacteria</taxon>
        <taxon>Bacillati</taxon>
        <taxon>Actinomycetota</taxon>
        <taxon>Actinomycetes</taxon>
        <taxon>Micrococcales</taxon>
        <taxon>Micrococcaceae</taxon>
        <taxon>Nesterenkonia</taxon>
    </lineage>
</organism>
<evidence type="ECO:0000256" key="1">
    <source>
        <dbReference type="SAM" id="Phobius"/>
    </source>
</evidence>
<protein>
    <submittedName>
        <fullName evidence="2">Uncharacterized protein</fullName>
    </submittedName>
</protein>
<proteinExistence type="predicted"/>
<name>A0A9D1UV76_9MICC</name>
<sequence length="73" mass="7528">MPRSLSYLLGVLLIVAGVLVDSFLGQDGGWRALRAVLVGAGAATIVVTGQAQWRARRARDAGGPSGRHGSTGR</sequence>
<dbReference type="Proteomes" id="UP000824151">
    <property type="component" value="Unassembled WGS sequence"/>
</dbReference>
<dbReference type="EMBL" id="DXGD01000460">
    <property type="protein sequence ID" value="HIX00932.1"/>
    <property type="molecule type" value="Genomic_DNA"/>
</dbReference>
<keyword evidence="1" id="KW-0812">Transmembrane</keyword>
<keyword evidence="1" id="KW-1133">Transmembrane helix</keyword>
<reference evidence="2" key="1">
    <citation type="journal article" date="2021" name="PeerJ">
        <title>Extensive microbial diversity within the chicken gut microbiome revealed by metagenomics and culture.</title>
        <authorList>
            <person name="Gilroy R."/>
            <person name="Ravi A."/>
            <person name="Getino M."/>
            <person name="Pursley I."/>
            <person name="Horton D.L."/>
            <person name="Alikhan N.F."/>
            <person name="Baker D."/>
            <person name="Gharbi K."/>
            <person name="Hall N."/>
            <person name="Watson M."/>
            <person name="Adriaenssens E.M."/>
            <person name="Foster-Nyarko E."/>
            <person name="Jarju S."/>
            <person name="Secka A."/>
            <person name="Antonio M."/>
            <person name="Oren A."/>
            <person name="Chaudhuri R.R."/>
            <person name="La Ragione R."/>
            <person name="Hildebrand F."/>
            <person name="Pallen M.J."/>
        </authorList>
    </citation>
    <scope>NUCLEOTIDE SEQUENCE</scope>
    <source>
        <strain evidence="2">ChiHejej3B27-3195</strain>
    </source>
</reference>
<keyword evidence="1" id="KW-0472">Membrane</keyword>
<feature type="transmembrane region" description="Helical" evidence="1">
    <location>
        <begin position="30"/>
        <end position="49"/>
    </location>
</feature>
<evidence type="ECO:0000313" key="2">
    <source>
        <dbReference type="EMBL" id="HIX00932.1"/>
    </source>
</evidence>
<comment type="caution">
    <text evidence="2">The sequence shown here is derived from an EMBL/GenBank/DDBJ whole genome shotgun (WGS) entry which is preliminary data.</text>
</comment>
<dbReference type="AlphaFoldDB" id="A0A9D1UV76"/>
<accession>A0A9D1UV76</accession>